<sequence length="104" mass="11499">MTKQDEPGRDRQKAGTQQRPYREAGHQRAHRPYAVCLYVPGPAWLWVSTTAHSAGFAPLPQAGEVYRRALAAGVPQAEDERLYGRALAADIDLTALEPHTPRLP</sequence>
<name>A0ABV5IXL9_9ACTN</name>
<gene>
    <name evidence="2" type="ORF">ACFFV7_49105</name>
</gene>
<keyword evidence="3" id="KW-1185">Reference proteome</keyword>
<dbReference type="Proteomes" id="UP001589647">
    <property type="component" value="Unassembled WGS sequence"/>
</dbReference>
<protein>
    <submittedName>
        <fullName evidence="2">Uncharacterized protein</fullName>
    </submittedName>
</protein>
<proteinExistence type="predicted"/>
<evidence type="ECO:0000256" key="1">
    <source>
        <dbReference type="SAM" id="MobiDB-lite"/>
    </source>
</evidence>
<comment type="caution">
    <text evidence="2">The sequence shown here is derived from an EMBL/GenBank/DDBJ whole genome shotgun (WGS) entry which is preliminary data.</text>
</comment>
<evidence type="ECO:0000313" key="2">
    <source>
        <dbReference type="EMBL" id="MFB9209216.1"/>
    </source>
</evidence>
<reference evidence="2 3" key="1">
    <citation type="submission" date="2024-09" db="EMBL/GenBank/DDBJ databases">
        <authorList>
            <person name="Sun Q."/>
            <person name="Mori K."/>
        </authorList>
    </citation>
    <scope>NUCLEOTIDE SEQUENCE [LARGE SCALE GENOMIC DNA]</scope>
    <source>
        <strain evidence="2 3">CCM 3426</strain>
    </source>
</reference>
<evidence type="ECO:0000313" key="3">
    <source>
        <dbReference type="Proteomes" id="UP001589647"/>
    </source>
</evidence>
<accession>A0ABV5IXL9</accession>
<organism evidence="2 3">
    <name type="scientific">Nonomuraea spiralis</name>
    <dbReference type="NCBI Taxonomy" id="46182"/>
    <lineage>
        <taxon>Bacteria</taxon>
        <taxon>Bacillati</taxon>
        <taxon>Actinomycetota</taxon>
        <taxon>Actinomycetes</taxon>
        <taxon>Streptosporangiales</taxon>
        <taxon>Streptosporangiaceae</taxon>
        <taxon>Nonomuraea</taxon>
    </lineage>
</organism>
<dbReference type="EMBL" id="JBHMEI010000098">
    <property type="protein sequence ID" value="MFB9209216.1"/>
    <property type="molecule type" value="Genomic_DNA"/>
</dbReference>
<dbReference type="RefSeq" id="WP_189653022.1">
    <property type="nucleotide sequence ID" value="NZ_BMRC01000034.1"/>
</dbReference>
<feature type="region of interest" description="Disordered" evidence="1">
    <location>
        <begin position="1"/>
        <end position="28"/>
    </location>
</feature>
<feature type="compositionally biased region" description="Basic and acidic residues" evidence="1">
    <location>
        <begin position="1"/>
        <end position="13"/>
    </location>
</feature>